<evidence type="ECO:0000259" key="1">
    <source>
        <dbReference type="PROSITE" id="PS50213"/>
    </source>
</evidence>
<dbReference type="Proteomes" id="UP001597526">
    <property type="component" value="Unassembled WGS sequence"/>
</dbReference>
<dbReference type="RefSeq" id="WP_377766349.1">
    <property type="nucleotide sequence ID" value="NZ_JBHULB010000008.1"/>
</dbReference>
<dbReference type="PANTHER" id="PTHR10900:SF77">
    <property type="entry name" value="FI19380P1"/>
    <property type="match status" value="1"/>
</dbReference>
<dbReference type="SMART" id="SM00554">
    <property type="entry name" value="FAS1"/>
    <property type="match status" value="1"/>
</dbReference>
<comment type="caution">
    <text evidence="2">The sequence shown here is derived from an EMBL/GenBank/DDBJ whole genome shotgun (WGS) entry which is preliminary data.</text>
</comment>
<evidence type="ECO:0000313" key="2">
    <source>
        <dbReference type="EMBL" id="MFD2586789.1"/>
    </source>
</evidence>
<keyword evidence="3" id="KW-1185">Reference proteome</keyword>
<dbReference type="InterPro" id="IPR000782">
    <property type="entry name" value="FAS1_domain"/>
</dbReference>
<feature type="domain" description="FAS1" evidence="1">
    <location>
        <begin position="40"/>
        <end position="183"/>
    </location>
</feature>
<proteinExistence type="predicted"/>
<organism evidence="2 3">
    <name type="scientific">Croceitalea marina</name>
    <dbReference type="NCBI Taxonomy" id="1775166"/>
    <lineage>
        <taxon>Bacteria</taxon>
        <taxon>Pseudomonadati</taxon>
        <taxon>Bacteroidota</taxon>
        <taxon>Flavobacteriia</taxon>
        <taxon>Flavobacteriales</taxon>
        <taxon>Flavobacteriaceae</taxon>
        <taxon>Croceitalea</taxon>
    </lineage>
</organism>
<dbReference type="EMBL" id="JBHULB010000008">
    <property type="protein sequence ID" value="MFD2586789.1"/>
    <property type="molecule type" value="Genomic_DNA"/>
</dbReference>
<evidence type="ECO:0000313" key="3">
    <source>
        <dbReference type="Proteomes" id="UP001597526"/>
    </source>
</evidence>
<dbReference type="PROSITE" id="PS50213">
    <property type="entry name" value="FAS1"/>
    <property type="match status" value="1"/>
</dbReference>
<dbReference type="Gene3D" id="2.30.180.10">
    <property type="entry name" value="FAS1 domain"/>
    <property type="match status" value="1"/>
</dbReference>
<dbReference type="PANTHER" id="PTHR10900">
    <property type="entry name" value="PERIOSTIN-RELATED"/>
    <property type="match status" value="1"/>
</dbReference>
<dbReference type="InterPro" id="IPR036378">
    <property type="entry name" value="FAS1_dom_sf"/>
</dbReference>
<dbReference type="SUPFAM" id="SSF82153">
    <property type="entry name" value="FAS1 domain"/>
    <property type="match status" value="1"/>
</dbReference>
<sequence>MKFPQTVTCFVVLFVIVNFGFSQNKSLAAIPSGVYVSKENTNIKEAIATDNHKTLLAAYNATDLNDLLEESGPFTIFAPSDNAFLKLPKTKLEAMLNADNKNQLKSVLKYYIVPGKLTASSILKALCRGKGKTTFTTIQGDKITATMRGIDIILTDSMGNSAMITVADSTRGNGIMHEIDSVILPPTRI</sequence>
<dbReference type="Pfam" id="PF02469">
    <property type="entry name" value="Fasciclin"/>
    <property type="match status" value="1"/>
</dbReference>
<name>A0ABW5MWC6_9FLAO</name>
<reference evidence="3" key="1">
    <citation type="journal article" date="2019" name="Int. J. Syst. Evol. Microbiol.">
        <title>The Global Catalogue of Microorganisms (GCM) 10K type strain sequencing project: providing services to taxonomists for standard genome sequencing and annotation.</title>
        <authorList>
            <consortium name="The Broad Institute Genomics Platform"/>
            <consortium name="The Broad Institute Genome Sequencing Center for Infectious Disease"/>
            <person name="Wu L."/>
            <person name="Ma J."/>
        </authorList>
    </citation>
    <scope>NUCLEOTIDE SEQUENCE [LARGE SCALE GENOMIC DNA]</scope>
    <source>
        <strain evidence="3">KCTC 52368</strain>
    </source>
</reference>
<gene>
    <name evidence="2" type="ORF">ACFSQJ_07595</name>
</gene>
<dbReference type="InterPro" id="IPR050904">
    <property type="entry name" value="Adhesion/Biosynth-related"/>
</dbReference>
<protein>
    <submittedName>
        <fullName evidence="2">Fasciclin domain-containing protein</fullName>
    </submittedName>
</protein>
<accession>A0ABW5MWC6</accession>